<keyword evidence="3" id="KW-1185">Reference proteome</keyword>
<dbReference type="EMBL" id="JABCKV010000630">
    <property type="protein sequence ID" value="KAG5640577.1"/>
    <property type="molecule type" value="Genomic_DNA"/>
</dbReference>
<dbReference type="Proteomes" id="UP000775547">
    <property type="component" value="Unassembled WGS sequence"/>
</dbReference>
<sequence>MCYWWRDPKATEASRDDAEAADEESGSDGSGGSDSGSDDGSGESGGTYHSGDGGSDWSRSGSRSDDEGPSTREDPSSIPPSRMSSGSNAVSFIEESPEALQRHRDLYLSIYSRIDPQNAGITRYSHIFEALNIALHNPIHAQEIVDKLCRDFVFDSPHFNGVDLVDGLRTGDWVRSLRLEPKVPKEGKA</sequence>
<reference evidence="2" key="1">
    <citation type="submission" date="2020-07" db="EMBL/GenBank/DDBJ databases">
        <authorList>
            <person name="Nieuwenhuis M."/>
            <person name="Van De Peppel L.J.J."/>
        </authorList>
    </citation>
    <scope>NUCLEOTIDE SEQUENCE</scope>
    <source>
        <strain evidence="2">AP01</strain>
        <tissue evidence="2">Mycelium</tissue>
    </source>
</reference>
<comment type="caution">
    <text evidence="2">The sequence shown here is derived from an EMBL/GenBank/DDBJ whole genome shotgun (WGS) entry which is preliminary data.</text>
</comment>
<evidence type="ECO:0000313" key="2">
    <source>
        <dbReference type="EMBL" id="KAG5640577.1"/>
    </source>
</evidence>
<feature type="compositionally biased region" description="Basic and acidic residues" evidence="1">
    <location>
        <begin position="1"/>
        <end position="18"/>
    </location>
</feature>
<dbReference type="AlphaFoldDB" id="A0A9P7FXX3"/>
<accession>A0A9P7FXX3</accession>
<name>A0A9P7FXX3_9AGAR</name>
<evidence type="ECO:0000256" key="1">
    <source>
        <dbReference type="SAM" id="MobiDB-lite"/>
    </source>
</evidence>
<proteinExistence type="predicted"/>
<feature type="region of interest" description="Disordered" evidence="1">
    <location>
        <begin position="1"/>
        <end position="89"/>
    </location>
</feature>
<gene>
    <name evidence="2" type="ORF">DXG03_008045</name>
</gene>
<evidence type="ECO:0000313" key="3">
    <source>
        <dbReference type="Proteomes" id="UP000775547"/>
    </source>
</evidence>
<feature type="compositionally biased region" description="Basic and acidic residues" evidence="1">
    <location>
        <begin position="62"/>
        <end position="75"/>
    </location>
</feature>
<dbReference type="OrthoDB" id="10003767at2759"/>
<organism evidence="2 3">
    <name type="scientific">Asterophora parasitica</name>
    <dbReference type="NCBI Taxonomy" id="117018"/>
    <lineage>
        <taxon>Eukaryota</taxon>
        <taxon>Fungi</taxon>
        <taxon>Dikarya</taxon>
        <taxon>Basidiomycota</taxon>
        <taxon>Agaricomycotina</taxon>
        <taxon>Agaricomycetes</taxon>
        <taxon>Agaricomycetidae</taxon>
        <taxon>Agaricales</taxon>
        <taxon>Tricholomatineae</taxon>
        <taxon>Lyophyllaceae</taxon>
        <taxon>Asterophora</taxon>
    </lineage>
</organism>
<reference evidence="2" key="2">
    <citation type="submission" date="2021-10" db="EMBL/GenBank/DDBJ databases">
        <title>Phylogenomics reveals ancestral predisposition of the termite-cultivated fungus Termitomyces towards a domesticated lifestyle.</title>
        <authorList>
            <person name="Auxier B."/>
            <person name="Grum-Grzhimaylo A."/>
            <person name="Cardenas M.E."/>
            <person name="Lodge J.D."/>
            <person name="Laessoe T."/>
            <person name="Pedersen O."/>
            <person name="Smith M.E."/>
            <person name="Kuyper T.W."/>
            <person name="Franco-Molano E.A."/>
            <person name="Baroni T.J."/>
            <person name="Aanen D.K."/>
        </authorList>
    </citation>
    <scope>NUCLEOTIDE SEQUENCE</scope>
    <source>
        <strain evidence="2">AP01</strain>
        <tissue evidence="2">Mycelium</tissue>
    </source>
</reference>
<protein>
    <submittedName>
        <fullName evidence="2">Uncharacterized protein</fullName>
    </submittedName>
</protein>